<dbReference type="PANTHER" id="PTHR35604:SF2">
    <property type="entry name" value="TRANSPOSASE INSH FOR INSERTION SEQUENCE ELEMENT IS5A-RELATED"/>
    <property type="match status" value="1"/>
</dbReference>
<feature type="domain" description="Transposase InsH N-terminal" evidence="1">
    <location>
        <begin position="2"/>
        <end position="39"/>
    </location>
</feature>
<evidence type="ECO:0000259" key="1">
    <source>
        <dbReference type="Pfam" id="PF05598"/>
    </source>
</evidence>
<gene>
    <name evidence="2" type="ORF">A8139_14885</name>
</gene>
<organism evidence="2 3">
    <name type="scientific">Marinomonas primoryensis</name>
    <dbReference type="NCBI Taxonomy" id="178399"/>
    <lineage>
        <taxon>Bacteria</taxon>
        <taxon>Pseudomonadati</taxon>
        <taxon>Pseudomonadota</taxon>
        <taxon>Gammaproteobacteria</taxon>
        <taxon>Oceanospirillales</taxon>
        <taxon>Oceanospirillaceae</taxon>
        <taxon>Marinomonas</taxon>
    </lineage>
</organism>
<protein>
    <recommendedName>
        <fullName evidence="1">Transposase InsH N-terminal domain-containing protein</fullName>
    </recommendedName>
</protein>
<dbReference type="InterPro" id="IPR008490">
    <property type="entry name" value="Transposase_InsH_N"/>
</dbReference>
<dbReference type="Proteomes" id="UP000249898">
    <property type="component" value="Chromosome"/>
</dbReference>
<accession>A0A2Z4PUK0</accession>
<reference evidence="2 3" key="1">
    <citation type="submission" date="2016-06" db="EMBL/GenBank/DDBJ databases">
        <title>The sequenced genome of the ice-adhering bacterium Marinomonas primoryensis, from Antarctica.</title>
        <authorList>
            <person name="Graham L."/>
            <person name="Vance T.D.R."/>
            <person name="Davies P.L."/>
        </authorList>
    </citation>
    <scope>NUCLEOTIDE SEQUENCE [LARGE SCALE GENOMIC DNA]</scope>
    <source>
        <strain evidence="2 3">AceL</strain>
    </source>
</reference>
<dbReference type="AlphaFoldDB" id="A0A2Z4PUK0"/>
<dbReference type="Pfam" id="PF05598">
    <property type="entry name" value="DUF772"/>
    <property type="match status" value="1"/>
</dbReference>
<evidence type="ECO:0000313" key="2">
    <source>
        <dbReference type="EMBL" id="AWY01117.1"/>
    </source>
</evidence>
<sequence length="65" mass="7467">MSDPAMEGALHEITSMRLFSGLSLDCPIPDHTTIMNFRHLLEKHKLSRQLFKEVNRWLSGMDPVS</sequence>
<proteinExistence type="predicted"/>
<name>A0A2Z4PUK0_9GAMM</name>
<dbReference type="EMBL" id="CP016181">
    <property type="protein sequence ID" value="AWY01117.1"/>
    <property type="molecule type" value="Genomic_DNA"/>
</dbReference>
<dbReference type="PANTHER" id="PTHR35604">
    <property type="entry name" value="TRANSPOSASE INSH FOR INSERTION SEQUENCE ELEMENT IS5A-RELATED"/>
    <property type="match status" value="1"/>
</dbReference>
<evidence type="ECO:0000313" key="3">
    <source>
        <dbReference type="Proteomes" id="UP000249898"/>
    </source>
</evidence>